<keyword evidence="2" id="KW-1185">Reference proteome</keyword>
<comment type="caution">
    <text evidence="1">The sequence shown here is derived from an EMBL/GenBank/DDBJ whole genome shotgun (WGS) entry which is preliminary data.</text>
</comment>
<name>A0A4Z2E3T3_9TELE</name>
<dbReference type="AlphaFoldDB" id="A0A4Z2E3T3"/>
<dbReference type="Proteomes" id="UP000314294">
    <property type="component" value="Unassembled WGS sequence"/>
</dbReference>
<gene>
    <name evidence="1" type="ORF">EYF80_066451</name>
</gene>
<evidence type="ECO:0000313" key="1">
    <source>
        <dbReference type="EMBL" id="TNN23428.1"/>
    </source>
</evidence>
<proteinExistence type="predicted"/>
<accession>A0A4Z2E3T3</accession>
<sequence length="19" mass="1999">MTTSGASRGRRPPDPRVAS</sequence>
<dbReference type="EMBL" id="SRLO01018506">
    <property type="protein sequence ID" value="TNN23428.1"/>
    <property type="molecule type" value="Genomic_DNA"/>
</dbReference>
<evidence type="ECO:0000313" key="2">
    <source>
        <dbReference type="Proteomes" id="UP000314294"/>
    </source>
</evidence>
<organism evidence="1 2">
    <name type="scientific">Liparis tanakae</name>
    <name type="common">Tanaka's snailfish</name>
    <dbReference type="NCBI Taxonomy" id="230148"/>
    <lineage>
        <taxon>Eukaryota</taxon>
        <taxon>Metazoa</taxon>
        <taxon>Chordata</taxon>
        <taxon>Craniata</taxon>
        <taxon>Vertebrata</taxon>
        <taxon>Euteleostomi</taxon>
        <taxon>Actinopterygii</taxon>
        <taxon>Neopterygii</taxon>
        <taxon>Teleostei</taxon>
        <taxon>Neoteleostei</taxon>
        <taxon>Acanthomorphata</taxon>
        <taxon>Eupercaria</taxon>
        <taxon>Perciformes</taxon>
        <taxon>Cottioidei</taxon>
        <taxon>Cottales</taxon>
        <taxon>Liparidae</taxon>
        <taxon>Liparis</taxon>
    </lineage>
</organism>
<protein>
    <submittedName>
        <fullName evidence="1">Uncharacterized protein</fullName>
    </submittedName>
</protein>
<reference evidence="1 2" key="1">
    <citation type="submission" date="2019-03" db="EMBL/GenBank/DDBJ databases">
        <title>First draft genome of Liparis tanakae, snailfish: a comprehensive survey of snailfish specific genes.</title>
        <authorList>
            <person name="Kim W."/>
            <person name="Song I."/>
            <person name="Jeong J.-H."/>
            <person name="Kim D."/>
            <person name="Kim S."/>
            <person name="Ryu S."/>
            <person name="Song J.Y."/>
            <person name="Lee S.K."/>
        </authorList>
    </citation>
    <scope>NUCLEOTIDE SEQUENCE [LARGE SCALE GENOMIC DNA]</scope>
    <source>
        <tissue evidence="1">Muscle</tissue>
    </source>
</reference>